<name>A0A7M5XBC2_9CNID</name>
<evidence type="ECO:0000313" key="3">
    <source>
        <dbReference type="Proteomes" id="UP000594262"/>
    </source>
</evidence>
<dbReference type="Proteomes" id="UP000594262">
    <property type="component" value="Unplaced"/>
</dbReference>
<keyword evidence="3" id="KW-1185">Reference proteome</keyword>
<feature type="compositionally biased region" description="Polar residues" evidence="1">
    <location>
        <begin position="137"/>
        <end position="147"/>
    </location>
</feature>
<dbReference type="EnsemblMetazoa" id="CLYHEMT020786.1">
    <property type="protein sequence ID" value="CLYHEMP020786.1"/>
    <property type="gene ID" value="CLYHEMG020786"/>
</dbReference>
<accession>A0A7M5XBC2</accession>
<feature type="region of interest" description="Disordered" evidence="1">
    <location>
        <begin position="137"/>
        <end position="161"/>
    </location>
</feature>
<organism evidence="2 3">
    <name type="scientific">Clytia hemisphaerica</name>
    <dbReference type="NCBI Taxonomy" id="252671"/>
    <lineage>
        <taxon>Eukaryota</taxon>
        <taxon>Metazoa</taxon>
        <taxon>Cnidaria</taxon>
        <taxon>Hydrozoa</taxon>
        <taxon>Hydroidolina</taxon>
        <taxon>Leptothecata</taxon>
        <taxon>Obeliida</taxon>
        <taxon>Clytiidae</taxon>
        <taxon>Clytia</taxon>
    </lineage>
</organism>
<evidence type="ECO:0000256" key="1">
    <source>
        <dbReference type="SAM" id="MobiDB-lite"/>
    </source>
</evidence>
<feature type="compositionally biased region" description="Polar residues" evidence="1">
    <location>
        <begin position="51"/>
        <end position="65"/>
    </location>
</feature>
<feature type="region of interest" description="Disordered" evidence="1">
    <location>
        <begin position="1"/>
        <end position="88"/>
    </location>
</feature>
<protein>
    <submittedName>
        <fullName evidence="2">Uncharacterized protein</fullName>
    </submittedName>
</protein>
<sequence>DNFEELETGSYTTTEAEDSPVKKKPSHQERNTSQPQFAIESSLPSLPGAATVSSKQTAEENSFQLRSPVLGKVTTKGKPRGNTSLVSPVYNKSNISQMVRSSFSPTTEQPSNANNAFIPILPGFNSQGDQSLISTTMSSPVRQTSKYPSAGGHNFKEMNNK</sequence>
<dbReference type="AlphaFoldDB" id="A0A7M5XBC2"/>
<proteinExistence type="predicted"/>
<evidence type="ECO:0000313" key="2">
    <source>
        <dbReference type="EnsemblMetazoa" id="CLYHEMP020786.1"/>
    </source>
</evidence>
<reference evidence="2" key="1">
    <citation type="submission" date="2021-01" db="UniProtKB">
        <authorList>
            <consortium name="EnsemblMetazoa"/>
        </authorList>
    </citation>
    <scope>IDENTIFICATION</scope>
</reference>